<protein>
    <submittedName>
        <fullName evidence="2">TCB1 transposase</fullName>
    </submittedName>
</protein>
<feature type="domain" description="Tc1-like transposase DDE" evidence="1">
    <location>
        <begin position="5"/>
        <end position="99"/>
    </location>
</feature>
<organism evidence="2 3">
    <name type="scientific">Polypterus senegalus</name>
    <name type="common">Senegal bichir</name>
    <dbReference type="NCBI Taxonomy" id="55291"/>
    <lineage>
        <taxon>Eukaryota</taxon>
        <taxon>Metazoa</taxon>
        <taxon>Chordata</taxon>
        <taxon>Craniata</taxon>
        <taxon>Vertebrata</taxon>
        <taxon>Euteleostomi</taxon>
        <taxon>Actinopterygii</taxon>
        <taxon>Polypteriformes</taxon>
        <taxon>Polypteridae</taxon>
        <taxon>Polypterus</taxon>
    </lineage>
</organism>
<dbReference type="Proteomes" id="UP001166052">
    <property type="component" value="Unassembled WGS sequence"/>
</dbReference>
<reference evidence="2" key="1">
    <citation type="journal article" date="2021" name="Cell">
        <title>Tracing the genetic footprints of vertebrate landing in non-teleost ray-finned fishes.</title>
        <authorList>
            <person name="Bi X."/>
            <person name="Wang K."/>
            <person name="Yang L."/>
            <person name="Pan H."/>
            <person name="Jiang H."/>
            <person name="Wei Q."/>
            <person name="Fang M."/>
            <person name="Yu H."/>
            <person name="Zhu C."/>
            <person name="Cai Y."/>
            <person name="He Y."/>
            <person name="Gan X."/>
            <person name="Zeng H."/>
            <person name="Yu D."/>
            <person name="Zhu Y."/>
            <person name="Jiang H."/>
            <person name="Qiu Q."/>
            <person name="Yang H."/>
            <person name="Zhang Y.E."/>
            <person name="Wang W."/>
            <person name="Zhu M."/>
            <person name="He S."/>
            <person name="Zhang G."/>
        </authorList>
    </citation>
    <scope>NUCLEOTIDE SEQUENCE</scope>
    <source>
        <strain evidence="2">Bchr_001</strain>
    </source>
</reference>
<keyword evidence="3" id="KW-1185">Reference proteome</keyword>
<evidence type="ECO:0000313" key="2">
    <source>
        <dbReference type="EMBL" id="MBN3292589.1"/>
    </source>
</evidence>
<name>A0ABS2Z1G2_POLSE</name>
<evidence type="ECO:0000313" key="3">
    <source>
        <dbReference type="Proteomes" id="UP001166052"/>
    </source>
</evidence>
<sequence>MLWGCVASSGTGALVKVEGQMYSTQYQQILQDNVQASVTKLKLRRGWIFQQDNDPKHSSKSTKAFKRREKYNGLEWPSQSPDLNIIENIWNNLRQAVHQIELNWRDFVWTNGHKFLHPESRHSSQAIGG</sequence>
<dbReference type="Gene3D" id="3.30.420.10">
    <property type="entry name" value="Ribonuclease H-like superfamily/Ribonuclease H"/>
    <property type="match status" value="1"/>
</dbReference>
<dbReference type="EMBL" id="JAAWVN010017243">
    <property type="protein sequence ID" value="MBN3292589.1"/>
    <property type="molecule type" value="Genomic_DNA"/>
</dbReference>
<dbReference type="InterPro" id="IPR036397">
    <property type="entry name" value="RNaseH_sf"/>
</dbReference>
<dbReference type="InterPro" id="IPR038717">
    <property type="entry name" value="Tc1-like_DDE_dom"/>
</dbReference>
<gene>
    <name evidence="2" type="primary">Tcb1_457</name>
    <name evidence="2" type="ORF">GTO92_0015344</name>
</gene>
<evidence type="ECO:0000259" key="1">
    <source>
        <dbReference type="Pfam" id="PF13358"/>
    </source>
</evidence>
<feature type="non-terminal residue" evidence="2">
    <location>
        <position position="1"/>
    </location>
</feature>
<feature type="non-terminal residue" evidence="2">
    <location>
        <position position="129"/>
    </location>
</feature>
<dbReference type="Pfam" id="PF13358">
    <property type="entry name" value="DDE_3"/>
    <property type="match status" value="1"/>
</dbReference>
<proteinExistence type="predicted"/>
<comment type="caution">
    <text evidence="2">The sequence shown here is derived from an EMBL/GenBank/DDBJ whole genome shotgun (WGS) entry which is preliminary data.</text>
</comment>
<accession>A0ABS2Z1G2</accession>